<keyword evidence="1" id="KW-0805">Transcription regulation</keyword>
<reference evidence="5 6" key="1">
    <citation type="submission" date="2018-08" db="EMBL/GenBank/DDBJ databases">
        <title>A genome reference for cultivated species of the human gut microbiota.</title>
        <authorList>
            <person name="Zou Y."/>
            <person name="Xue W."/>
            <person name="Luo G."/>
        </authorList>
    </citation>
    <scope>NUCLEOTIDE SEQUENCE [LARGE SCALE GENOMIC DNA]</scope>
    <source>
        <strain evidence="5 6">AF19-21</strain>
    </source>
</reference>
<dbReference type="AlphaFoldDB" id="A0A3E2WW33"/>
<dbReference type="PANTHER" id="PTHR43280:SF10">
    <property type="entry name" value="REGULATORY PROTEIN POCR"/>
    <property type="match status" value="1"/>
</dbReference>
<dbReference type="Pfam" id="PF02311">
    <property type="entry name" value="AraC_binding"/>
    <property type="match status" value="1"/>
</dbReference>
<dbReference type="Proteomes" id="UP000261111">
    <property type="component" value="Unassembled WGS sequence"/>
</dbReference>
<dbReference type="InterPro" id="IPR018060">
    <property type="entry name" value="HTH_AraC"/>
</dbReference>
<evidence type="ECO:0000256" key="2">
    <source>
        <dbReference type="ARBA" id="ARBA00023125"/>
    </source>
</evidence>
<evidence type="ECO:0000256" key="1">
    <source>
        <dbReference type="ARBA" id="ARBA00023015"/>
    </source>
</evidence>
<dbReference type="InterPro" id="IPR009057">
    <property type="entry name" value="Homeodomain-like_sf"/>
</dbReference>
<sequence length="275" mass="32512">MKNKYYHFSYFKSVSAAAEKCLLVSDAMAYTADSEFLIDRKIFKNNLVMYVLEGLLWVEQYGKKYALEPGQGVMMRLTDAHKYYTDLEKTAHILWFHFRGAGTEQLLEQLYQERKLPFIFHDDGLEDDFYKAFAIVQEDTDKKESELAGHLYGMLMRILSIYSFQEDHMDNMPVEIQEIIRYMESRLCDHLDLDAISRQAGMGKYHFCRFFKKYCGIAPIEYYNSRRMELACCLLKDPQKKIEEISEQLGYLDISSFSKYFKNYFGISPSAYRRL</sequence>
<dbReference type="GO" id="GO:0003700">
    <property type="term" value="F:DNA-binding transcription factor activity"/>
    <property type="evidence" value="ECO:0007669"/>
    <property type="project" value="InterPro"/>
</dbReference>
<feature type="domain" description="HTH araC/xylS-type" evidence="4">
    <location>
        <begin position="177"/>
        <end position="275"/>
    </location>
</feature>
<evidence type="ECO:0000313" key="5">
    <source>
        <dbReference type="EMBL" id="RGC31251.1"/>
    </source>
</evidence>
<evidence type="ECO:0000259" key="4">
    <source>
        <dbReference type="PROSITE" id="PS01124"/>
    </source>
</evidence>
<dbReference type="SUPFAM" id="SSF46689">
    <property type="entry name" value="Homeodomain-like"/>
    <property type="match status" value="2"/>
</dbReference>
<dbReference type="GeneID" id="93332350"/>
<dbReference type="RefSeq" id="WP_117440983.1">
    <property type="nucleotide sequence ID" value="NZ_QVIA01000013.1"/>
</dbReference>
<gene>
    <name evidence="5" type="ORF">DWX41_12805</name>
</gene>
<dbReference type="InterPro" id="IPR018062">
    <property type="entry name" value="HTH_AraC-typ_CS"/>
</dbReference>
<keyword evidence="2" id="KW-0238">DNA-binding</keyword>
<accession>A0A3E2WW33</accession>
<dbReference type="GO" id="GO:0043565">
    <property type="term" value="F:sequence-specific DNA binding"/>
    <property type="evidence" value="ECO:0007669"/>
    <property type="project" value="InterPro"/>
</dbReference>
<dbReference type="Pfam" id="PF12833">
    <property type="entry name" value="HTH_18"/>
    <property type="match status" value="1"/>
</dbReference>
<dbReference type="SMART" id="SM00342">
    <property type="entry name" value="HTH_ARAC"/>
    <property type="match status" value="1"/>
</dbReference>
<organism evidence="5 6">
    <name type="scientific">Hungatella hathewayi</name>
    <dbReference type="NCBI Taxonomy" id="154046"/>
    <lineage>
        <taxon>Bacteria</taxon>
        <taxon>Bacillati</taxon>
        <taxon>Bacillota</taxon>
        <taxon>Clostridia</taxon>
        <taxon>Lachnospirales</taxon>
        <taxon>Lachnospiraceae</taxon>
        <taxon>Hungatella</taxon>
    </lineage>
</organism>
<dbReference type="EMBL" id="QVIA01000013">
    <property type="protein sequence ID" value="RGC31251.1"/>
    <property type="molecule type" value="Genomic_DNA"/>
</dbReference>
<evidence type="ECO:0000256" key="3">
    <source>
        <dbReference type="ARBA" id="ARBA00023163"/>
    </source>
</evidence>
<comment type="caution">
    <text evidence="5">The sequence shown here is derived from an EMBL/GenBank/DDBJ whole genome shotgun (WGS) entry which is preliminary data.</text>
</comment>
<dbReference type="Gene3D" id="1.10.10.60">
    <property type="entry name" value="Homeodomain-like"/>
    <property type="match status" value="2"/>
</dbReference>
<evidence type="ECO:0000313" key="6">
    <source>
        <dbReference type="Proteomes" id="UP000261111"/>
    </source>
</evidence>
<proteinExistence type="predicted"/>
<dbReference type="PANTHER" id="PTHR43280">
    <property type="entry name" value="ARAC-FAMILY TRANSCRIPTIONAL REGULATOR"/>
    <property type="match status" value="1"/>
</dbReference>
<keyword evidence="3" id="KW-0804">Transcription</keyword>
<dbReference type="SUPFAM" id="SSF51215">
    <property type="entry name" value="Regulatory protein AraC"/>
    <property type="match status" value="1"/>
</dbReference>
<dbReference type="InterPro" id="IPR037923">
    <property type="entry name" value="HTH-like"/>
</dbReference>
<name>A0A3E2WW33_9FIRM</name>
<dbReference type="InterPro" id="IPR020449">
    <property type="entry name" value="Tscrpt_reg_AraC-type_HTH"/>
</dbReference>
<dbReference type="PROSITE" id="PS00041">
    <property type="entry name" value="HTH_ARAC_FAMILY_1"/>
    <property type="match status" value="1"/>
</dbReference>
<dbReference type="PROSITE" id="PS01124">
    <property type="entry name" value="HTH_ARAC_FAMILY_2"/>
    <property type="match status" value="1"/>
</dbReference>
<dbReference type="PRINTS" id="PR00032">
    <property type="entry name" value="HTHARAC"/>
</dbReference>
<dbReference type="InterPro" id="IPR003313">
    <property type="entry name" value="AraC-bd"/>
</dbReference>
<protein>
    <submittedName>
        <fullName evidence="5">AraC family transcriptional regulator</fullName>
    </submittedName>
</protein>